<feature type="compositionally biased region" description="Basic and acidic residues" evidence="1">
    <location>
        <begin position="402"/>
        <end position="418"/>
    </location>
</feature>
<protein>
    <recommendedName>
        <fullName evidence="3">DUF5666 domain-containing protein</fullName>
    </recommendedName>
</protein>
<dbReference type="RefSeq" id="WP_213670626.1">
    <property type="nucleotide sequence ID" value="NZ_JAHCDA010000002.1"/>
</dbReference>
<dbReference type="Pfam" id="PF18914">
    <property type="entry name" value="DUF5666"/>
    <property type="match status" value="1"/>
</dbReference>
<feature type="region of interest" description="Disordered" evidence="1">
    <location>
        <begin position="330"/>
        <end position="448"/>
    </location>
</feature>
<name>A0ABS5QF41_9PROT</name>
<feature type="domain" description="DUF5666" evidence="3">
    <location>
        <begin position="151"/>
        <end position="203"/>
    </location>
</feature>
<dbReference type="Proteomes" id="UP000766336">
    <property type="component" value="Unassembled WGS sequence"/>
</dbReference>
<evidence type="ECO:0000259" key="3">
    <source>
        <dbReference type="Pfam" id="PF18914"/>
    </source>
</evidence>
<comment type="caution">
    <text evidence="4">The sequence shown here is derived from an EMBL/GenBank/DDBJ whole genome shotgun (WGS) entry which is preliminary data.</text>
</comment>
<organism evidence="4 5">
    <name type="scientific">Roseococcus pinisoli</name>
    <dbReference type="NCBI Taxonomy" id="2835040"/>
    <lineage>
        <taxon>Bacteria</taxon>
        <taxon>Pseudomonadati</taxon>
        <taxon>Pseudomonadota</taxon>
        <taxon>Alphaproteobacteria</taxon>
        <taxon>Acetobacterales</taxon>
        <taxon>Roseomonadaceae</taxon>
        <taxon>Roseococcus</taxon>
    </lineage>
</organism>
<dbReference type="PROSITE" id="PS51257">
    <property type="entry name" value="PROKAR_LIPOPROTEIN"/>
    <property type="match status" value="1"/>
</dbReference>
<dbReference type="EMBL" id="JAHCDA010000002">
    <property type="protein sequence ID" value="MBS7811988.1"/>
    <property type="molecule type" value="Genomic_DNA"/>
</dbReference>
<proteinExistence type="predicted"/>
<feature type="signal peptide" evidence="2">
    <location>
        <begin position="1"/>
        <end position="19"/>
    </location>
</feature>
<feature type="chain" id="PRO_5047057625" description="DUF5666 domain-containing protein" evidence="2">
    <location>
        <begin position="20"/>
        <end position="448"/>
    </location>
</feature>
<gene>
    <name evidence="4" type="ORF">KHU32_13640</name>
</gene>
<evidence type="ECO:0000256" key="1">
    <source>
        <dbReference type="SAM" id="MobiDB-lite"/>
    </source>
</evidence>
<evidence type="ECO:0000256" key="2">
    <source>
        <dbReference type="SAM" id="SignalP"/>
    </source>
</evidence>
<keyword evidence="2" id="KW-0732">Signal</keyword>
<feature type="compositionally biased region" description="Basic and acidic residues" evidence="1">
    <location>
        <begin position="376"/>
        <end position="386"/>
    </location>
</feature>
<dbReference type="InterPro" id="IPR043724">
    <property type="entry name" value="DUF5666"/>
</dbReference>
<feature type="region of interest" description="Disordered" evidence="1">
    <location>
        <begin position="21"/>
        <end position="76"/>
    </location>
</feature>
<accession>A0ABS5QF41</accession>
<evidence type="ECO:0000313" key="5">
    <source>
        <dbReference type="Proteomes" id="UP000766336"/>
    </source>
</evidence>
<reference evidence="4 5" key="1">
    <citation type="submission" date="2021-05" db="EMBL/GenBank/DDBJ databases">
        <title>Roseococcus sp. XZZS9, whole genome shotgun sequencing project.</title>
        <authorList>
            <person name="Zhao G."/>
            <person name="Shen L."/>
        </authorList>
    </citation>
    <scope>NUCLEOTIDE SEQUENCE [LARGE SCALE GENOMIC DNA]</scope>
    <source>
        <strain evidence="4 5">XZZS9</strain>
    </source>
</reference>
<keyword evidence="5" id="KW-1185">Reference proteome</keyword>
<sequence length="448" mass="45814">MNSTKFLAALLLLSVGACSHRTTPPPTHSPFLAGTAETCRIGPNGGPPARTAMPQLASDDRGIGGTGQRASAEEGDRGIGGTGIVGVVTGFASICVNGLHIGYDQTVPVVFGDVVTPPDALRVGQVVVISASEQEGALKARRVAVRYEVSGPVEAVGPGSLRVAGQRVTLVGAVPGGTGWQVGDSVMVSGLRGPDGSVIASRIDPRPAGAPRTVTVYGVLQRRDGVTSIGNLPIRAEPGLLLPDPGPVIATGLVQDGVLLPIAVVPDLLLRDPTDWFGPAYSRFFFEGYLSLGDGTVMLGSALHARAPAGIAPFGARRGVVELRPEPGGEVAASGLRDTAGAPITGGPLGALRQAPMPGALPGNPAGQRSELAPMPDRRFDRRQRAGTEAAGRDGNATPRSRPTDRNRRDRPDNDDRPMPPGAFPGNVQGGGFQGGPPPGGGFPGRPR</sequence>
<evidence type="ECO:0000313" key="4">
    <source>
        <dbReference type="EMBL" id="MBS7811988.1"/>
    </source>
</evidence>